<feature type="transmembrane region" description="Helical" evidence="1">
    <location>
        <begin position="20"/>
        <end position="39"/>
    </location>
</feature>
<keyword evidence="3" id="KW-1185">Reference proteome</keyword>
<accession>A0AAV2QYB1</accession>
<proteinExistence type="predicted"/>
<gene>
    <name evidence="2" type="ORF">MNOR_LOCUS18594</name>
</gene>
<organism evidence="2 3">
    <name type="scientific">Meganyctiphanes norvegica</name>
    <name type="common">Northern krill</name>
    <name type="synonym">Thysanopoda norvegica</name>
    <dbReference type="NCBI Taxonomy" id="48144"/>
    <lineage>
        <taxon>Eukaryota</taxon>
        <taxon>Metazoa</taxon>
        <taxon>Ecdysozoa</taxon>
        <taxon>Arthropoda</taxon>
        <taxon>Crustacea</taxon>
        <taxon>Multicrustacea</taxon>
        <taxon>Malacostraca</taxon>
        <taxon>Eumalacostraca</taxon>
        <taxon>Eucarida</taxon>
        <taxon>Euphausiacea</taxon>
        <taxon>Euphausiidae</taxon>
        <taxon>Meganyctiphanes</taxon>
    </lineage>
</organism>
<keyword evidence="1" id="KW-0472">Membrane</keyword>
<feature type="non-terminal residue" evidence="2">
    <location>
        <position position="1"/>
    </location>
</feature>
<keyword evidence="1" id="KW-0812">Transmembrane</keyword>
<protein>
    <submittedName>
        <fullName evidence="2">Uncharacterized protein</fullName>
    </submittedName>
</protein>
<evidence type="ECO:0000256" key="1">
    <source>
        <dbReference type="SAM" id="Phobius"/>
    </source>
</evidence>
<dbReference type="AlphaFoldDB" id="A0AAV2QYB1"/>
<reference evidence="2 3" key="1">
    <citation type="submission" date="2024-05" db="EMBL/GenBank/DDBJ databases">
        <authorList>
            <person name="Wallberg A."/>
        </authorList>
    </citation>
    <scope>NUCLEOTIDE SEQUENCE [LARGE SCALE GENOMIC DNA]</scope>
</reference>
<dbReference type="EMBL" id="CAXKWB010013379">
    <property type="protein sequence ID" value="CAL4107517.1"/>
    <property type="molecule type" value="Genomic_DNA"/>
</dbReference>
<comment type="caution">
    <text evidence="2">The sequence shown here is derived from an EMBL/GenBank/DDBJ whole genome shotgun (WGS) entry which is preliminary data.</text>
</comment>
<name>A0AAV2QYB1_MEGNR</name>
<feature type="non-terminal residue" evidence="2">
    <location>
        <position position="279"/>
    </location>
</feature>
<evidence type="ECO:0000313" key="2">
    <source>
        <dbReference type="EMBL" id="CAL4107517.1"/>
    </source>
</evidence>
<dbReference type="Proteomes" id="UP001497623">
    <property type="component" value="Unassembled WGS sequence"/>
</dbReference>
<keyword evidence="1" id="KW-1133">Transmembrane helix</keyword>
<evidence type="ECO:0000313" key="3">
    <source>
        <dbReference type="Proteomes" id="UP001497623"/>
    </source>
</evidence>
<sequence length="279" mass="30653">ILGTRPSLGWLGYLILSKSWYRMGVVMVCFGFATIAIVARGRATLTLRYTQCSPFPPPLILLAPPNHGPLTALDACSVEAAGARLKKGRNFLYVFLWDNKINPSDTWGHYISNMEKVHLTYADFKWVIHKTPLERRVSRSALGRWGDWVLWAATSAALLWPGGGLVAPLGVVMTTPLKVDTVGPNTGLLVEGRDGTLDDVLVATPSHHRMLDVMINKLINGSTESSTRQLLTTSFQEACGVDSLEELPDSYCDGEFKLLGRELVREITQDNTGGVTVQE</sequence>